<dbReference type="InterPro" id="IPR012349">
    <property type="entry name" value="Split_barrel_FMN-bd"/>
</dbReference>
<proteinExistence type="inferred from homology"/>
<keyword evidence="4" id="KW-0285">Flavoprotein</keyword>
<dbReference type="AlphaFoldDB" id="A0A379CBK7"/>
<reference evidence="9 10" key="1">
    <citation type="submission" date="2018-06" db="EMBL/GenBank/DDBJ databases">
        <authorList>
            <consortium name="Pathogen Informatics"/>
            <person name="Doyle S."/>
        </authorList>
    </citation>
    <scope>NUCLEOTIDE SEQUENCE [LARGE SCALE GENOMIC DNA]</scope>
    <source>
        <strain evidence="9 10">NCTC12872</strain>
    </source>
</reference>
<sequence>MSDFSLEFRNAMAHLPAAVSIVTTNGKAGKTGLTISSLCSVSDSPATVLFCINKSSGTHDLFKQNGKACVNILAPEQEELAKHFANMLDSTIEQRFEWDIWTENAQPELKDAVSTLTGDIIDSYEIGTHTIFLLQLTDIQTRESNVLTYFNRGFQTANIH</sequence>
<protein>
    <recommendedName>
        <fullName evidence="3">4-hydroxyphenylacetate 3-monooxygenase reductase component</fullName>
    </recommendedName>
</protein>
<dbReference type="Proteomes" id="UP000255417">
    <property type="component" value="Unassembled WGS sequence"/>
</dbReference>
<name>A0A379CBK7_9PAST</name>
<comment type="similarity">
    <text evidence="2">Belongs to the non-flavoprotein flavin reductase family. HpaC subfamily.</text>
</comment>
<dbReference type="Gene3D" id="2.30.110.10">
    <property type="entry name" value="Electron Transport, Fmn-binding Protein, Chain A"/>
    <property type="match status" value="1"/>
</dbReference>
<dbReference type="RefSeq" id="WP_115315998.1">
    <property type="nucleotide sequence ID" value="NZ_LWIF01000001.1"/>
</dbReference>
<keyword evidence="9" id="KW-0503">Monooxygenase</keyword>
<dbReference type="OrthoDB" id="6401628at2"/>
<dbReference type="InterPro" id="IPR011982">
    <property type="entry name" value="HPA_mOase_red"/>
</dbReference>
<dbReference type="PANTHER" id="PTHR30466:SF1">
    <property type="entry name" value="FMN REDUCTASE (NADH) RUTF"/>
    <property type="match status" value="1"/>
</dbReference>
<comment type="pathway">
    <text evidence="1">Aromatic compound metabolism; 4-hydroxyphenylacetate degradation; pyruvate and succinate semialdehyde from 4-hydroxyphenylacetate: step 1/7.</text>
</comment>
<evidence type="ECO:0000256" key="2">
    <source>
        <dbReference type="ARBA" id="ARBA00006032"/>
    </source>
</evidence>
<organism evidence="9 10">
    <name type="scientific">Phocoenobacter uteri</name>
    <dbReference type="NCBI Taxonomy" id="146806"/>
    <lineage>
        <taxon>Bacteria</taxon>
        <taxon>Pseudomonadati</taxon>
        <taxon>Pseudomonadota</taxon>
        <taxon>Gammaproteobacteria</taxon>
        <taxon>Pasteurellales</taxon>
        <taxon>Pasteurellaceae</taxon>
        <taxon>Phocoenobacter</taxon>
    </lineage>
</organism>
<keyword evidence="7" id="KW-0520">NAD</keyword>
<evidence type="ECO:0000256" key="4">
    <source>
        <dbReference type="ARBA" id="ARBA00022630"/>
    </source>
</evidence>
<dbReference type="SUPFAM" id="SSF50475">
    <property type="entry name" value="FMN-binding split barrel"/>
    <property type="match status" value="1"/>
</dbReference>
<evidence type="ECO:0000256" key="6">
    <source>
        <dbReference type="ARBA" id="ARBA00023002"/>
    </source>
</evidence>
<dbReference type="Pfam" id="PF01613">
    <property type="entry name" value="Flavin_Reduct"/>
    <property type="match status" value="1"/>
</dbReference>
<dbReference type="InterPro" id="IPR002563">
    <property type="entry name" value="Flavin_Rdtase-like_dom"/>
</dbReference>
<evidence type="ECO:0000256" key="7">
    <source>
        <dbReference type="ARBA" id="ARBA00023027"/>
    </source>
</evidence>
<evidence type="ECO:0000256" key="1">
    <source>
        <dbReference type="ARBA" id="ARBA00005112"/>
    </source>
</evidence>
<dbReference type="GO" id="GO:0004497">
    <property type="term" value="F:monooxygenase activity"/>
    <property type="evidence" value="ECO:0007669"/>
    <property type="project" value="UniProtKB-KW"/>
</dbReference>
<dbReference type="GO" id="GO:0042537">
    <property type="term" value="P:benzene-containing compound metabolic process"/>
    <property type="evidence" value="ECO:0007669"/>
    <property type="project" value="InterPro"/>
</dbReference>
<dbReference type="GO" id="GO:0006208">
    <property type="term" value="P:pyrimidine nucleobase catabolic process"/>
    <property type="evidence" value="ECO:0007669"/>
    <property type="project" value="TreeGrafter"/>
</dbReference>
<evidence type="ECO:0000313" key="10">
    <source>
        <dbReference type="Proteomes" id="UP000255417"/>
    </source>
</evidence>
<gene>
    <name evidence="9" type="primary">hpaC</name>
    <name evidence="9" type="ORF">NCTC12872_01517</name>
</gene>
<dbReference type="PANTHER" id="PTHR30466">
    <property type="entry name" value="FLAVIN REDUCTASE"/>
    <property type="match status" value="1"/>
</dbReference>
<accession>A0A379CBK7</accession>
<dbReference type="InterPro" id="IPR050268">
    <property type="entry name" value="NADH-dep_flavin_reductase"/>
</dbReference>
<dbReference type="UniPathway" id="UPA00208">
    <property type="reaction ID" value="UER00416"/>
</dbReference>
<dbReference type="SMART" id="SM00903">
    <property type="entry name" value="Flavin_Reduct"/>
    <property type="match status" value="1"/>
</dbReference>
<evidence type="ECO:0000259" key="8">
    <source>
        <dbReference type="SMART" id="SM00903"/>
    </source>
</evidence>
<dbReference type="GO" id="GO:0042602">
    <property type="term" value="F:riboflavin reductase (NADPH) activity"/>
    <property type="evidence" value="ECO:0007669"/>
    <property type="project" value="TreeGrafter"/>
</dbReference>
<feature type="domain" description="Flavin reductase like" evidence="8">
    <location>
        <begin position="12"/>
        <end position="156"/>
    </location>
</feature>
<keyword evidence="5" id="KW-0058">Aromatic hydrocarbons catabolism</keyword>
<keyword evidence="6 9" id="KW-0560">Oxidoreductase</keyword>
<dbReference type="NCBIfam" id="TIGR02296">
    <property type="entry name" value="HpaC"/>
    <property type="match status" value="1"/>
</dbReference>
<keyword evidence="10" id="KW-1185">Reference proteome</keyword>
<evidence type="ECO:0000313" key="9">
    <source>
        <dbReference type="EMBL" id="SUB59529.1"/>
    </source>
</evidence>
<dbReference type="EMBL" id="UGTA01000001">
    <property type="protein sequence ID" value="SUB59529.1"/>
    <property type="molecule type" value="Genomic_DNA"/>
</dbReference>
<dbReference type="GO" id="GO:0051287">
    <property type="term" value="F:NAD binding"/>
    <property type="evidence" value="ECO:0007669"/>
    <property type="project" value="InterPro"/>
</dbReference>
<evidence type="ECO:0000256" key="5">
    <source>
        <dbReference type="ARBA" id="ARBA00022797"/>
    </source>
</evidence>
<dbReference type="GO" id="GO:0010181">
    <property type="term" value="F:FMN binding"/>
    <property type="evidence" value="ECO:0007669"/>
    <property type="project" value="InterPro"/>
</dbReference>
<dbReference type="GO" id="GO:0016651">
    <property type="term" value="F:oxidoreductase activity, acting on NAD(P)H"/>
    <property type="evidence" value="ECO:0007669"/>
    <property type="project" value="InterPro"/>
</dbReference>
<evidence type="ECO:0000256" key="3">
    <source>
        <dbReference type="ARBA" id="ARBA00015398"/>
    </source>
</evidence>